<accession>A0ABT1P6Y0</accession>
<keyword evidence="1" id="KW-1133">Transmembrane helix</keyword>
<gene>
    <name evidence="2" type="ORF">NON19_03580</name>
</gene>
<keyword evidence="3" id="KW-1185">Reference proteome</keyword>
<dbReference type="EMBL" id="JANFNH010000002">
    <property type="protein sequence ID" value="MCQ4041129.1"/>
    <property type="molecule type" value="Genomic_DNA"/>
</dbReference>
<keyword evidence="1" id="KW-0812">Transmembrane</keyword>
<evidence type="ECO:0000313" key="3">
    <source>
        <dbReference type="Proteomes" id="UP001206206"/>
    </source>
</evidence>
<reference evidence="2 3" key="1">
    <citation type="submission" date="2022-06" db="EMBL/GenBank/DDBJ databases">
        <title>Draft genome sequence of type strain Streptomyces rubrisoli DSM 42083.</title>
        <authorList>
            <person name="Duangmal K."/>
            <person name="Klaysubun C."/>
        </authorList>
    </citation>
    <scope>NUCLEOTIDE SEQUENCE [LARGE SCALE GENOMIC DNA]</scope>
    <source>
        <strain evidence="2 3">DSM 42083</strain>
    </source>
</reference>
<evidence type="ECO:0000313" key="2">
    <source>
        <dbReference type="EMBL" id="MCQ4041129.1"/>
    </source>
</evidence>
<comment type="caution">
    <text evidence="2">The sequence shown here is derived from an EMBL/GenBank/DDBJ whole genome shotgun (WGS) entry which is preliminary data.</text>
</comment>
<keyword evidence="1" id="KW-0472">Membrane</keyword>
<dbReference type="Proteomes" id="UP001206206">
    <property type="component" value="Unassembled WGS sequence"/>
</dbReference>
<sequence>MNPGLLSAAAAIVYAATVSLLALTATFARRAVRRRAARDTLLLLVPRRHFGCPAGGEETSRAAGVGAVGLRPAARSEAPNAARSRW</sequence>
<feature type="transmembrane region" description="Helical" evidence="1">
    <location>
        <begin position="6"/>
        <end position="28"/>
    </location>
</feature>
<proteinExistence type="predicted"/>
<name>A0ABT1P6Y0_9ACTN</name>
<dbReference type="RefSeq" id="WP_255925091.1">
    <property type="nucleotide sequence ID" value="NZ_JANFNH010000002.1"/>
</dbReference>
<organism evidence="2 3">
    <name type="scientific">Streptantibioticus rubrisoli</name>
    <dbReference type="NCBI Taxonomy" id="1387313"/>
    <lineage>
        <taxon>Bacteria</taxon>
        <taxon>Bacillati</taxon>
        <taxon>Actinomycetota</taxon>
        <taxon>Actinomycetes</taxon>
        <taxon>Kitasatosporales</taxon>
        <taxon>Streptomycetaceae</taxon>
        <taxon>Streptantibioticus</taxon>
    </lineage>
</organism>
<evidence type="ECO:0008006" key="4">
    <source>
        <dbReference type="Google" id="ProtNLM"/>
    </source>
</evidence>
<protein>
    <recommendedName>
        <fullName evidence="4">Secreted protein</fullName>
    </recommendedName>
</protein>
<evidence type="ECO:0000256" key="1">
    <source>
        <dbReference type="SAM" id="Phobius"/>
    </source>
</evidence>